<dbReference type="Pfam" id="PF02575">
    <property type="entry name" value="YbaB_DNA_bd"/>
    <property type="match status" value="1"/>
</dbReference>
<proteinExistence type="predicted"/>
<gene>
    <name evidence="2" type="ORF">HFP15_26640</name>
</gene>
<dbReference type="RefSeq" id="WP_168519492.1">
    <property type="nucleotide sequence ID" value="NZ_JAAXLS010000023.1"/>
</dbReference>
<name>A0ABX1J9J8_9PSEU</name>
<organism evidence="2 3">
    <name type="scientific">Amycolatopsis acididurans</name>
    <dbReference type="NCBI Taxonomy" id="2724524"/>
    <lineage>
        <taxon>Bacteria</taxon>
        <taxon>Bacillati</taxon>
        <taxon>Actinomycetota</taxon>
        <taxon>Actinomycetes</taxon>
        <taxon>Pseudonocardiales</taxon>
        <taxon>Pseudonocardiaceae</taxon>
        <taxon>Amycolatopsis</taxon>
    </lineage>
</organism>
<dbReference type="EMBL" id="JAAXLS010000023">
    <property type="protein sequence ID" value="NKQ56460.1"/>
    <property type="molecule type" value="Genomic_DNA"/>
</dbReference>
<comment type="caution">
    <text evidence="2">The sequence shown here is derived from an EMBL/GenBank/DDBJ whole genome shotgun (WGS) entry which is preliminary data.</text>
</comment>
<dbReference type="Proteomes" id="UP000715441">
    <property type="component" value="Unassembled WGS sequence"/>
</dbReference>
<dbReference type="Gene3D" id="3.30.1310.10">
    <property type="entry name" value="Nucleoid-associated protein YbaB-like domain"/>
    <property type="match status" value="1"/>
</dbReference>
<evidence type="ECO:0000256" key="1">
    <source>
        <dbReference type="SAM" id="Coils"/>
    </source>
</evidence>
<accession>A0ABX1J9J8</accession>
<protein>
    <submittedName>
        <fullName evidence="2">YbaB/EbfC family nucleoid-associated protein</fullName>
    </submittedName>
</protein>
<keyword evidence="1" id="KW-0175">Coiled coil</keyword>
<sequence>MSDEAERLLRRIEAIESAAADNRRRAEAYEQTVEEMKTVTATVTSPDGMVTVVSDSGGDVRQIKFGGRAGQADPAVLAKTVTQTVAAATAAAARMQAEVVRRGLGESDVLDRVLAREPAAAPPVPVRQEPAQEDRFFEGFTVFGRGRR</sequence>
<dbReference type="InterPro" id="IPR004401">
    <property type="entry name" value="YbaB/EbfC"/>
</dbReference>
<dbReference type="InterPro" id="IPR036894">
    <property type="entry name" value="YbaB-like_sf"/>
</dbReference>
<evidence type="ECO:0000313" key="3">
    <source>
        <dbReference type="Proteomes" id="UP000715441"/>
    </source>
</evidence>
<evidence type="ECO:0000313" key="2">
    <source>
        <dbReference type="EMBL" id="NKQ56460.1"/>
    </source>
</evidence>
<reference evidence="2 3" key="1">
    <citation type="submission" date="2020-04" db="EMBL/GenBank/DDBJ databases">
        <title>Novel species.</title>
        <authorList>
            <person name="Teo W.F.A."/>
            <person name="Lipun K."/>
            <person name="Srisuk N."/>
            <person name="Duangmal K."/>
        </authorList>
    </citation>
    <scope>NUCLEOTIDE SEQUENCE [LARGE SCALE GENOMIC DNA]</scope>
    <source>
        <strain evidence="2 3">K13G38</strain>
    </source>
</reference>
<dbReference type="SUPFAM" id="SSF82607">
    <property type="entry name" value="YbaB-like"/>
    <property type="match status" value="1"/>
</dbReference>
<keyword evidence="3" id="KW-1185">Reference proteome</keyword>
<feature type="coiled-coil region" evidence="1">
    <location>
        <begin position="5"/>
        <end position="32"/>
    </location>
</feature>